<dbReference type="OrthoDB" id="1882482at2"/>
<evidence type="ECO:0000256" key="1">
    <source>
        <dbReference type="PIRSR" id="PIRSR607822-1"/>
    </source>
</evidence>
<feature type="binding site" evidence="1">
    <location>
        <position position="337"/>
    </location>
    <ligand>
        <name>Zn(2+)</name>
        <dbReference type="ChEBI" id="CHEBI:29105"/>
    </ligand>
</feature>
<dbReference type="SUPFAM" id="SSF158745">
    <property type="entry name" value="LanC-like"/>
    <property type="match status" value="1"/>
</dbReference>
<proteinExistence type="predicted"/>
<dbReference type="InterPro" id="IPR033889">
    <property type="entry name" value="LanC"/>
</dbReference>
<dbReference type="Proteomes" id="UP000327000">
    <property type="component" value="Unassembled WGS sequence"/>
</dbReference>
<dbReference type="CDD" id="cd04793">
    <property type="entry name" value="LanC"/>
    <property type="match status" value="1"/>
</dbReference>
<dbReference type="Gene3D" id="1.50.10.20">
    <property type="match status" value="1"/>
</dbReference>
<dbReference type="AlphaFoldDB" id="A0A5N5WGF6"/>
<feature type="binding site" evidence="1">
    <location>
        <position position="287"/>
    </location>
    <ligand>
        <name>Zn(2+)</name>
        <dbReference type="ChEBI" id="CHEBI:29105"/>
    </ligand>
</feature>
<dbReference type="Pfam" id="PF05147">
    <property type="entry name" value="LANC_like"/>
    <property type="match status" value="1"/>
</dbReference>
<name>A0A5N5WGF6_STRMB</name>
<dbReference type="GO" id="GO:0046872">
    <property type="term" value="F:metal ion binding"/>
    <property type="evidence" value="ECO:0007669"/>
    <property type="project" value="UniProtKB-KW"/>
</dbReference>
<feature type="binding site" evidence="1">
    <location>
        <position position="336"/>
    </location>
    <ligand>
        <name>Zn(2+)</name>
        <dbReference type="ChEBI" id="CHEBI:29105"/>
    </ligand>
</feature>
<dbReference type="EMBL" id="VOKX01000006">
    <property type="protein sequence ID" value="KAB7852366.1"/>
    <property type="molecule type" value="Genomic_DNA"/>
</dbReference>
<evidence type="ECO:0000313" key="3">
    <source>
        <dbReference type="EMBL" id="KAB7852366.1"/>
    </source>
</evidence>
<organism evidence="3 4">
    <name type="scientific">Streptomyces mobaraensis</name>
    <name type="common">Streptoverticillium mobaraense</name>
    <dbReference type="NCBI Taxonomy" id="35621"/>
    <lineage>
        <taxon>Bacteria</taxon>
        <taxon>Bacillati</taxon>
        <taxon>Actinomycetota</taxon>
        <taxon>Actinomycetes</taxon>
        <taxon>Kitasatosporales</taxon>
        <taxon>Streptomycetaceae</taxon>
        <taxon>Streptomyces</taxon>
    </lineage>
</organism>
<evidence type="ECO:0000313" key="4">
    <source>
        <dbReference type="Proteomes" id="UP000327000"/>
    </source>
</evidence>
<keyword evidence="4" id="KW-1185">Reference proteome</keyword>
<accession>A0A5N5WGF6</accession>
<evidence type="ECO:0000256" key="2">
    <source>
        <dbReference type="SAM" id="MobiDB-lite"/>
    </source>
</evidence>
<protein>
    <recommendedName>
        <fullName evidence="5">Lanthionine synthetase C family protein</fullName>
    </recommendedName>
</protein>
<dbReference type="InterPro" id="IPR007822">
    <property type="entry name" value="LANC-like"/>
</dbReference>
<feature type="region of interest" description="Disordered" evidence="2">
    <location>
        <begin position="1"/>
        <end position="25"/>
    </location>
</feature>
<keyword evidence="1" id="KW-0862">Zinc</keyword>
<reference evidence="3 4" key="1">
    <citation type="journal article" date="2019" name="Microb. Cell Fact.">
        <title>Exploring novel herbicidin analogues by transcriptional regulator overexpression and MS/MS molecular networking.</title>
        <authorList>
            <person name="Shi Y."/>
            <person name="Gu R."/>
            <person name="Li Y."/>
            <person name="Wang X."/>
            <person name="Ren W."/>
            <person name="Li X."/>
            <person name="Wang L."/>
            <person name="Xie Y."/>
            <person name="Hong B."/>
        </authorList>
    </citation>
    <scope>NUCLEOTIDE SEQUENCE [LARGE SCALE GENOMIC DNA]</scope>
    <source>
        <strain evidence="3 4">US-43</strain>
    </source>
</reference>
<gene>
    <name evidence="3" type="ORF">FRZ00_02155</name>
</gene>
<dbReference type="GO" id="GO:0031179">
    <property type="term" value="P:peptide modification"/>
    <property type="evidence" value="ECO:0007669"/>
    <property type="project" value="InterPro"/>
</dbReference>
<evidence type="ECO:0008006" key="5">
    <source>
        <dbReference type="Google" id="ProtNLM"/>
    </source>
</evidence>
<sequence>MAARVLGRLTDPEAVEAGTGYPDLPAGPGTEADGLWVPLSLANGFPAVSLAFSGATERHPSHVAHAHAHLRRSLAAVASGDNPPGGLYATTSAAAYALLIAHRATGGYREALARLDAYHRDLVREALPPVPDEPVADNAEFELIRGMSGLGRHLLARGGSAAEETRAVLGYLTAMALGGITRRGHTVPHWWTRAAPRAGQEAELPDGHLNLGLSHGVSGPLALLSLAWRAGVTVEGQEEAVEALVGLLETWAVPDGEGLRWPPYLTADDWAAGPGAPAPPRQRPSWCYGSPGIARAVQLAALALGRPDWHELARRALLPLLDRPLPAWGLEDAGLCHGTGGALHVLGLLREHIDDERLDTVVDELAAMTLGHFREENRFGFRASVRNAPEGADVPGFLDGAAGTALALDAYANGGRAHAGWDMALLVN</sequence>
<dbReference type="SMART" id="SM01260">
    <property type="entry name" value="LANC_like"/>
    <property type="match status" value="1"/>
</dbReference>
<dbReference type="PRINTS" id="PR01950">
    <property type="entry name" value="LANCSUPER"/>
</dbReference>
<comment type="caution">
    <text evidence="3">The sequence shown here is derived from an EMBL/GenBank/DDBJ whole genome shotgun (WGS) entry which is preliminary data.</text>
</comment>
<dbReference type="PRINTS" id="PR01955">
    <property type="entry name" value="LANCFRANKIA"/>
</dbReference>
<keyword evidence="1" id="KW-0479">Metal-binding</keyword>